<gene>
    <name evidence="1" type="ORF">E5K04_05590</name>
</gene>
<dbReference type="RefSeq" id="WP_136551915.1">
    <property type="nucleotide sequence ID" value="NZ_STGJ01000005.1"/>
</dbReference>
<dbReference type="OrthoDB" id="8596164at2"/>
<accession>A0A4T0UZK6</accession>
<reference evidence="1 2" key="1">
    <citation type="submission" date="2019-04" db="EMBL/GenBank/DDBJ databases">
        <title>Crenobacter sp. nov.</title>
        <authorList>
            <person name="Shi S."/>
        </authorList>
    </citation>
    <scope>NUCLEOTIDE SEQUENCE [LARGE SCALE GENOMIC DNA]</scope>
    <source>
        <strain evidence="1 2">GY 70310</strain>
    </source>
</reference>
<dbReference type="Proteomes" id="UP000308891">
    <property type="component" value="Unassembled WGS sequence"/>
</dbReference>
<dbReference type="AlphaFoldDB" id="A0A4T0UZK6"/>
<proteinExistence type="predicted"/>
<comment type="caution">
    <text evidence="1">The sequence shown here is derived from an EMBL/GenBank/DDBJ whole genome shotgun (WGS) entry which is preliminary data.</text>
</comment>
<name>A0A4T0UZK6_9NEIS</name>
<sequence length="91" mass="10248">MNRHERELKKQLLLIKGEALRTRVELEVTEWKNPLQLARSALASAAQSRYGLKAGVAAAALFFPRLAQKGLFRKGLGLALAVLALRRWLKR</sequence>
<evidence type="ECO:0000313" key="2">
    <source>
        <dbReference type="Proteomes" id="UP000308891"/>
    </source>
</evidence>
<protein>
    <recommendedName>
        <fullName evidence="3">YqjK-like protein</fullName>
    </recommendedName>
</protein>
<organism evidence="1 2">
    <name type="scientific">Crenobacter intestini</name>
    <dbReference type="NCBI Taxonomy" id="2563443"/>
    <lineage>
        <taxon>Bacteria</taxon>
        <taxon>Pseudomonadati</taxon>
        <taxon>Pseudomonadota</taxon>
        <taxon>Betaproteobacteria</taxon>
        <taxon>Neisseriales</taxon>
        <taxon>Neisseriaceae</taxon>
        <taxon>Crenobacter</taxon>
    </lineage>
</organism>
<dbReference type="EMBL" id="STGJ01000005">
    <property type="protein sequence ID" value="TIC84644.1"/>
    <property type="molecule type" value="Genomic_DNA"/>
</dbReference>
<keyword evidence="2" id="KW-1185">Reference proteome</keyword>
<evidence type="ECO:0000313" key="1">
    <source>
        <dbReference type="EMBL" id="TIC84644.1"/>
    </source>
</evidence>
<evidence type="ECO:0008006" key="3">
    <source>
        <dbReference type="Google" id="ProtNLM"/>
    </source>
</evidence>